<dbReference type="InterPro" id="IPR018497">
    <property type="entry name" value="Peptidase_M13_C"/>
</dbReference>
<organism evidence="11 12">
    <name type="scientific">Runella salmonicolor</name>
    <dbReference type="NCBI Taxonomy" id="2950278"/>
    <lineage>
        <taxon>Bacteria</taxon>
        <taxon>Pseudomonadati</taxon>
        <taxon>Bacteroidota</taxon>
        <taxon>Cytophagia</taxon>
        <taxon>Cytophagales</taxon>
        <taxon>Spirosomataceae</taxon>
        <taxon>Runella</taxon>
    </lineage>
</organism>
<dbReference type="PRINTS" id="PR00786">
    <property type="entry name" value="NEPRILYSIN"/>
</dbReference>
<dbReference type="Pfam" id="PF01431">
    <property type="entry name" value="Peptidase_M13"/>
    <property type="match status" value="1"/>
</dbReference>
<dbReference type="Proteomes" id="UP001204772">
    <property type="component" value="Unassembled WGS sequence"/>
</dbReference>
<comment type="caution">
    <text evidence="11">The sequence shown here is derived from an EMBL/GenBank/DDBJ whole genome shotgun (WGS) entry which is preliminary data.</text>
</comment>
<dbReference type="PANTHER" id="PTHR11733">
    <property type="entry name" value="ZINC METALLOPROTEASE FAMILY M13 NEPRILYSIN-RELATED"/>
    <property type="match status" value="1"/>
</dbReference>
<sequence length="675" mass="76835">MKSFTLLFLITAALLTVAFVGDPKKDEPKKAGLDLSAMDKSVRPQDDFFRYVNGTWLKTTAIPASETGWGTFSILQNETQNRLKSILENTAQGRFAIGSVEQRVGDFYAAGMDSLTIEKRGYAPIKPVLAEIEAINDYKALLAFCASHPLDGGNTFITYSIFQDARNPTKNVLYMAQAGTGLPDKDYYTKTEEATVKIRNAYKAYISQLFVLTGTSEAIAQKQADEILALETQLAASHLSSIELRDLLRQYNKVTLKEFSEQVPNLALPQFLTTRGAVQDTIIIAHPNYYRALNELLTTYDIQILKAKLRFSVIASAASLLSAPFVRANFDYNKVLTGRQKQQDRWKRILDQTDGAMGDLLGQLYVKRYFKPEAKQRMMELVGNLKKVFRTRLESLDWMTAETKAEALKKLESFTPKIGYPDKWKTYEGVVINRTTFYENVKALQLWHEKETIARLNKPIDKTEWRMTPQTINAYYNPLQNEIVFPAGILQWPCFDIMSDDAVNYGAIGAVIGHEMTHGFDDQGRLFNYMGMLKNWWKKEDNEAFKQRSQQVVDQYNGFRVLEGLSVKGELTLGENIADLGGLSIAYEAFPLTSQAKQQKKLEGFTPNQRFFMAYAQVFREKVRDETLQLSINTNPHSPAEFRANGPLSNFEPFYQAFDVKQGDKLYRENRTKIW</sequence>
<evidence type="ECO:0000256" key="2">
    <source>
        <dbReference type="ARBA" id="ARBA00007357"/>
    </source>
</evidence>
<evidence type="ECO:0000313" key="12">
    <source>
        <dbReference type="Proteomes" id="UP001204772"/>
    </source>
</evidence>
<dbReference type="PROSITE" id="PS51885">
    <property type="entry name" value="NEPRILYSIN"/>
    <property type="match status" value="1"/>
</dbReference>
<dbReference type="CDD" id="cd08662">
    <property type="entry name" value="M13"/>
    <property type="match status" value="1"/>
</dbReference>
<evidence type="ECO:0000256" key="7">
    <source>
        <dbReference type="ARBA" id="ARBA00023049"/>
    </source>
</evidence>
<proteinExistence type="inferred from homology"/>
<evidence type="ECO:0000256" key="3">
    <source>
        <dbReference type="ARBA" id="ARBA00022670"/>
    </source>
</evidence>
<evidence type="ECO:0000256" key="1">
    <source>
        <dbReference type="ARBA" id="ARBA00001947"/>
    </source>
</evidence>
<keyword evidence="5" id="KW-0378">Hydrolase</keyword>
<name>A0ABT1FIN2_9BACT</name>
<keyword evidence="8" id="KW-0732">Signal</keyword>
<evidence type="ECO:0000259" key="9">
    <source>
        <dbReference type="Pfam" id="PF01431"/>
    </source>
</evidence>
<evidence type="ECO:0000256" key="6">
    <source>
        <dbReference type="ARBA" id="ARBA00022833"/>
    </source>
</evidence>
<gene>
    <name evidence="11" type="ORF">NCI00_04175</name>
</gene>
<comment type="similarity">
    <text evidence="2">Belongs to the peptidase M13 family.</text>
</comment>
<accession>A0ABT1FIN2</accession>
<evidence type="ECO:0000256" key="5">
    <source>
        <dbReference type="ARBA" id="ARBA00022801"/>
    </source>
</evidence>
<dbReference type="Pfam" id="PF05649">
    <property type="entry name" value="Peptidase_M13_N"/>
    <property type="match status" value="1"/>
</dbReference>
<dbReference type="SUPFAM" id="SSF55486">
    <property type="entry name" value="Metalloproteases ('zincins'), catalytic domain"/>
    <property type="match status" value="1"/>
</dbReference>
<keyword evidence="3" id="KW-0645">Protease</keyword>
<dbReference type="PANTHER" id="PTHR11733:SF167">
    <property type="entry name" value="FI17812P1-RELATED"/>
    <property type="match status" value="1"/>
</dbReference>
<dbReference type="RefSeq" id="WP_253525324.1">
    <property type="nucleotide sequence ID" value="NZ_JAMZEL010000001.1"/>
</dbReference>
<feature type="signal peptide" evidence="8">
    <location>
        <begin position="1"/>
        <end position="18"/>
    </location>
</feature>
<evidence type="ECO:0000313" key="11">
    <source>
        <dbReference type="EMBL" id="MCP1381604.1"/>
    </source>
</evidence>
<protein>
    <submittedName>
        <fullName evidence="11">M13 family metallopeptidase</fullName>
    </submittedName>
</protein>
<keyword evidence="12" id="KW-1185">Reference proteome</keyword>
<evidence type="ECO:0000259" key="10">
    <source>
        <dbReference type="Pfam" id="PF05649"/>
    </source>
</evidence>
<feature type="chain" id="PRO_5046860756" evidence="8">
    <location>
        <begin position="19"/>
        <end position="675"/>
    </location>
</feature>
<feature type="domain" description="Peptidase M13 C-terminal" evidence="9">
    <location>
        <begin position="473"/>
        <end position="673"/>
    </location>
</feature>
<dbReference type="InterPro" id="IPR024079">
    <property type="entry name" value="MetalloPept_cat_dom_sf"/>
</dbReference>
<comment type="cofactor">
    <cofactor evidence="1">
        <name>Zn(2+)</name>
        <dbReference type="ChEBI" id="CHEBI:29105"/>
    </cofactor>
</comment>
<dbReference type="Gene3D" id="1.10.1380.10">
    <property type="entry name" value="Neutral endopeptidase , domain2"/>
    <property type="match status" value="1"/>
</dbReference>
<evidence type="ECO:0000256" key="4">
    <source>
        <dbReference type="ARBA" id="ARBA00022723"/>
    </source>
</evidence>
<reference evidence="11 12" key="1">
    <citation type="submission" date="2022-06" db="EMBL/GenBank/DDBJ databases">
        <title>Runella sp. S5 genome sequencing.</title>
        <authorList>
            <person name="Park S."/>
        </authorList>
    </citation>
    <scope>NUCLEOTIDE SEQUENCE [LARGE SCALE GENOMIC DNA]</scope>
    <source>
        <strain evidence="11 12">S5</strain>
    </source>
</reference>
<keyword evidence="6" id="KW-0862">Zinc</keyword>
<dbReference type="InterPro" id="IPR000718">
    <property type="entry name" value="Peptidase_M13"/>
</dbReference>
<dbReference type="InterPro" id="IPR008753">
    <property type="entry name" value="Peptidase_M13_N"/>
</dbReference>
<evidence type="ECO:0000256" key="8">
    <source>
        <dbReference type="SAM" id="SignalP"/>
    </source>
</evidence>
<keyword evidence="7" id="KW-0482">Metalloprotease</keyword>
<feature type="domain" description="Peptidase M13 N-terminal" evidence="10">
    <location>
        <begin position="44"/>
        <end position="421"/>
    </location>
</feature>
<keyword evidence="4" id="KW-0479">Metal-binding</keyword>
<dbReference type="Gene3D" id="3.40.390.10">
    <property type="entry name" value="Collagenase (Catalytic Domain)"/>
    <property type="match status" value="1"/>
</dbReference>
<dbReference type="EMBL" id="JAMZEL010000001">
    <property type="protein sequence ID" value="MCP1381604.1"/>
    <property type="molecule type" value="Genomic_DNA"/>
</dbReference>
<dbReference type="InterPro" id="IPR042089">
    <property type="entry name" value="Peptidase_M13_dom_2"/>
</dbReference>